<dbReference type="VEuPathDB" id="FungiDB:RhiirA1_425356"/>
<sequence length="85" mass="9451">SLKTGKTIGEIIKEITKDLKERKPKSSYESNDMPLQQRDFREATAKITETAVANVEGKMGYSNYWCIVSAGAPGIGKFLSFLCLF</sequence>
<evidence type="ECO:0000313" key="2">
    <source>
        <dbReference type="Proteomes" id="UP000234323"/>
    </source>
</evidence>
<reference evidence="1 2" key="1">
    <citation type="submission" date="2015-10" db="EMBL/GenBank/DDBJ databases">
        <title>Genome analyses suggest a sexual origin of heterokaryosis in a supposedly ancient asexual fungus.</title>
        <authorList>
            <person name="Ropars J."/>
            <person name="Sedzielewska K."/>
            <person name="Noel J."/>
            <person name="Charron P."/>
            <person name="Farinelli L."/>
            <person name="Marton T."/>
            <person name="Kruger M."/>
            <person name="Pelin A."/>
            <person name="Brachmann A."/>
            <person name="Corradi N."/>
        </authorList>
    </citation>
    <scope>NUCLEOTIDE SEQUENCE [LARGE SCALE GENOMIC DNA]</scope>
    <source>
        <strain evidence="1 2">A4</strain>
    </source>
</reference>
<dbReference type="Proteomes" id="UP000234323">
    <property type="component" value="Unassembled WGS sequence"/>
</dbReference>
<comment type="caution">
    <text evidence="1">The sequence shown here is derived from an EMBL/GenBank/DDBJ whole genome shotgun (WGS) entry which is preliminary data.</text>
</comment>
<dbReference type="EMBL" id="LLXI01000035">
    <property type="protein sequence ID" value="PKY38664.1"/>
    <property type="molecule type" value="Genomic_DNA"/>
</dbReference>
<organism evidence="1 2">
    <name type="scientific">Rhizophagus irregularis</name>
    <dbReference type="NCBI Taxonomy" id="588596"/>
    <lineage>
        <taxon>Eukaryota</taxon>
        <taxon>Fungi</taxon>
        <taxon>Fungi incertae sedis</taxon>
        <taxon>Mucoromycota</taxon>
        <taxon>Glomeromycotina</taxon>
        <taxon>Glomeromycetes</taxon>
        <taxon>Glomerales</taxon>
        <taxon>Glomeraceae</taxon>
        <taxon>Rhizophagus</taxon>
    </lineage>
</organism>
<keyword evidence="2" id="KW-1185">Reference proteome</keyword>
<feature type="non-terminal residue" evidence="1">
    <location>
        <position position="1"/>
    </location>
</feature>
<protein>
    <submittedName>
        <fullName evidence="1">Uncharacterized protein</fullName>
    </submittedName>
</protein>
<gene>
    <name evidence="1" type="ORF">RhiirA4_392356</name>
</gene>
<name>A0A2I1FWC3_9GLOM</name>
<dbReference type="AlphaFoldDB" id="A0A2I1FWC3"/>
<evidence type="ECO:0000313" key="1">
    <source>
        <dbReference type="EMBL" id="PKY38664.1"/>
    </source>
</evidence>
<proteinExistence type="predicted"/>
<accession>A0A2I1FWC3</accession>